<dbReference type="GO" id="GO:0006888">
    <property type="term" value="P:endoplasmic reticulum to Golgi vesicle-mediated transport"/>
    <property type="evidence" value="ECO:0007669"/>
    <property type="project" value="InterPro"/>
</dbReference>
<dbReference type="GO" id="GO:0030127">
    <property type="term" value="C:COPII vesicle coat"/>
    <property type="evidence" value="ECO:0007669"/>
    <property type="project" value="InterPro"/>
</dbReference>
<reference evidence="19" key="1">
    <citation type="submission" date="2020-11" db="EMBL/GenBank/DDBJ databases">
        <title>Kefir isolates.</title>
        <authorList>
            <person name="Marcisauskas S."/>
            <person name="Kim Y."/>
            <person name="Blasche S."/>
        </authorList>
    </citation>
    <scope>NUCLEOTIDE SEQUENCE</scope>
    <source>
        <strain evidence="19">Olga-1</strain>
    </source>
</reference>
<gene>
    <name evidence="19" type="primary">SFB3</name>
    <name evidence="19" type="ORF">C6P40_003640</name>
</gene>
<keyword evidence="6" id="KW-0732">Signal</keyword>
<dbReference type="Gene3D" id="3.40.50.410">
    <property type="entry name" value="von Willebrand factor, type A domain"/>
    <property type="match status" value="1"/>
</dbReference>
<dbReference type="InterPro" id="IPR006900">
    <property type="entry name" value="Sec23/24_helical_dom"/>
</dbReference>
<dbReference type="SUPFAM" id="SSF81995">
    <property type="entry name" value="beta-sandwich domain of Sec23/24"/>
    <property type="match status" value="1"/>
</dbReference>
<feature type="domain" description="Sec23/Sec24 trunk" evidence="16">
    <location>
        <begin position="238"/>
        <end position="471"/>
    </location>
</feature>
<dbReference type="GO" id="GO:0006886">
    <property type="term" value="P:intracellular protein transport"/>
    <property type="evidence" value="ECO:0007669"/>
    <property type="project" value="InterPro"/>
</dbReference>
<evidence type="ECO:0000259" key="15">
    <source>
        <dbReference type="Pfam" id="PF04810"/>
    </source>
</evidence>
<dbReference type="Gene3D" id="2.60.40.1670">
    <property type="entry name" value="beta-sandwich domain of Sec23/24"/>
    <property type="match status" value="1"/>
</dbReference>
<evidence type="ECO:0000256" key="8">
    <source>
        <dbReference type="ARBA" id="ARBA00022927"/>
    </source>
</evidence>
<feature type="domain" description="Sec23/Sec24 helical" evidence="17">
    <location>
        <begin position="573"/>
        <end position="674"/>
    </location>
</feature>
<comment type="catalytic activity">
    <reaction evidence="1">
        <text>Random hydrolysis of (1-&gt;6)-alpha-D-mannosidic linkages in unbranched (1-&gt;6)-mannans.</text>
        <dbReference type="EC" id="3.2.1.101"/>
    </reaction>
</comment>
<dbReference type="InterPro" id="IPR036465">
    <property type="entry name" value="vWFA_dom_sf"/>
</dbReference>
<dbReference type="InterPro" id="IPR014480">
    <property type="entry name" value="Mannan-1_6-alpha_mannosidase"/>
</dbReference>
<feature type="domain" description="Zinc finger Sec23/Sec24-type" evidence="15">
    <location>
        <begin position="158"/>
        <end position="193"/>
    </location>
</feature>
<keyword evidence="9" id="KW-0333">Golgi apparatus</keyword>
<evidence type="ECO:0000259" key="16">
    <source>
        <dbReference type="Pfam" id="PF04811"/>
    </source>
</evidence>
<dbReference type="Pfam" id="PF03663">
    <property type="entry name" value="Glyco_hydro_76"/>
    <property type="match status" value="1"/>
</dbReference>
<dbReference type="InterPro" id="IPR006896">
    <property type="entry name" value="Sec23/24_trunk_dom"/>
</dbReference>
<dbReference type="InterPro" id="IPR008928">
    <property type="entry name" value="6-hairpin_glycosidase_sf"/>
</dbReference>
<dbReference type="GO" id="GO:0071555">
    <property type="term" value="P:cell wall organization"/>
    <property type="evidence" value="ECO:0007669"/>
    <property type="project" value="UniProtKB-KW"/>
</dbReference>
<dbReference type="InterPro" id="IPR012990">
    <property type="entry name" value="Beta-sandwich_Sec23_24"/>
</dbReference>
<evidence type="ECO:0000256" key="4">
    <source>
        <dbReference type="ARBA" id="ARBA00012350"/>
    </source>
</evidence>
<evidence type="ECO:0000256" key="6">
    <source>
        <dbReference type="ARBA" id="ARBA00022729"/>
    </source>
</evidence>
<keyword evidence="5" id="KW-0813">Transport</keyword>
<evidence type="ECO:0000313" key="19">
    <source>
        <dbReference type="EMBL" id="KAG0686643.1"/>
    </source>
</evidence>
<evidence type="ECO:0000313" key="20">
    <source>
        <dbReference type="Proteomes" id="UP000697127"/>
    </source>
</evidence>
<dbReference type="Gene3D" id="2.30.30.380">
    <property type="entry name" value="Zn-finger domain of Sec23/24"/>
    <property type="match status" value="1"/>
</dbReference>
<keyword evidence="7" id="KW-0378">Hydrolase</keyword>
<dbReference type="EC" id="3.2.1.101" evidence="4"/>
<dbReference type="SUPFAM" id="SSF82754">
    <property type="entry name" value="C-terminal, gelsolin-like domain of Sec23/24"/>
    <property type="match status" value="1"/>
</dbReference>
<evidence type="ECO:0000256" key="14">
    <source>
        <dbReference type="SAM" id="MobiDB-lite"/>
    </source>
</evidence>
<dbReference type="Gene3D" id="1.20.120.730">
    <property type="entry name" value="Sec23/Sec24 helical domain"/>
    <property type="match status" value="1"/>
</dbReference>
<dbReference type="Pfam" id="PF04815">
    <property type="entry name" value="Sec23_helical"/>
    <property type="match status" value="1"/>
</dbReference>
<dbReference type="Pfam" id="PF04811">
    <property type="entry name" value="Sec23_trunk"/>
    <property type="match status" value="1"/>
</dbReference>
<feature type="compositionally biased region" description="Low complexity" evidence="14">
    <location>
        <begin position="1"/>
        <end position="20"/>
    </location>
</feature>
<dbReference type="GO" id="GO:0008270">
    <property type="term" value="F:zinc ion binding"/>
    <property type="evidence" value="ECO:0007669"/>
    <property type="project" value="InterPro"/>
</dbReference>
<evidence type="ECO:0000259" key="17">
    <source>
        <dbReference type="Pfam" id="PF04815"/>
    </source>
</evidence>
<feature type="domain" description="Sec23/Sec24 beta-sandwich" evidence="18">
    <location>
        <begin position="477"/>
        <end position="560"/>
    </location>
</feature>
<evidence type="ECO:0000256" key="2">
    <source>
        <dbReference type="ARBA" id="ARBA00004394"/>
    </source>
</evidence>
<evidence type="ECO:0000256" key="5">
    <source>
        <dbReference type="ARBA" id="ARBA00022448"/>
    </source>
</evidence>
<dbReference type="SUPFAM" id="SSF48208">
    <property type="entry name" value="Six-hairpin glycosidases"/>
    <property type="match status" value="1"/>
</dbReference>
<accession>A0A9P7BER9</accession>
<proteinExistence type="inferred from homology"/>
<feature type="region of interest" description="Disordered" evidence="14">
    <location>
        <begin position="1"/>
        <end position="28"/>
    </location>
</feature>
<dbReference type="InterPro" id="IPR036180">
    <property type="entry name" value="Gelsolin-like_dom_sf"/>
</dbReference>
<dbReference type="GO" id="GO:0000139">
    <property type="term" value="C:Golgi membrane"/>
    <property type="evidence" value="ECO:0007669"/>
    <property type="project" value="UniProtKB-SubCell"/>
</dbReference>
<dbReference type="PANTHER" id="PTHR12145:SF36">
    <property type="entry name" value="MANNAN ENDO-1,6-ALPHA-MANNOSIDASE DCW1"/>
    <property type="match status" value="1"/>
</dbReference>
<dbReference type="GO" id="GO:0016052">
    <property type="term" value="P:carbohydrate catabolic process"/>
    <property type="evidence" value="ECO:0007669"/>
    <property type="project" value="InterPro"/>
</dbReference>
<dbReference type="Gene3D" id="1.50.10.20">
    <property type="match status" value="1"/>
</dbReference>
<dbReference type="Pfam" id="PF08033">
    <property type="entry name" value="Sec23_BS"/>
    <property type="match status" value="1"/>
</dbReference>
<keyword evidence="20" id="KW-1185">Reference proteome</keyword>
<evidence type="ECO:0000256" key="11">
    <source>
        <dbReference type="ARBA" id="ARBA00023180"/>
    </source>
</evidence>
<dbReference type="GO" id="GO:0009272">
    <property type="term" value="P:fungal-type cell wall biogenesis"/>
    <property type="evidence" value="ECO:0007669"/>
    <property type="project" value="TreeGrafter"/>
</dbReference>
<dbReference type="InterPro" id="IPR036175">
    <property type="entry name" value="Sec23/24_helical_dom_sf"/>
</dbReference>
<dbReference type="InterPro" id="IPR005198">
    <property type="entry name" value="Glyco_hydro_76"/>
</dbReference>
<dbReference type="GO" id="GO:0008496">
    <property type="term" value="F:mannan endo-1,6-alpha-mannosidase activity"/>
    <property type="evidence" value="ECO:0007669"/>
    <property type="project" value="UniProtKB-EC"/>
</dbReference>
<dbReference type="SUPFAM" id="SSF81811">
    <property type="entry name" value="Helical domain of Sec23/24"/>
    <property type="match status" value="1"/>
</dbReference>
<dbReference type="Proteomes" id="UP000697127">
    <property type="component" value="Unassembled WGS sequence"/>
</dbReference>
<evidence type="ECO:0000256" key="7">
    <source>
        <dbReference type="ARBA" id="ARBA00022801"/>
    </source>
</evidence>
<organism evidence="19 20">
    <name type="scientific">Pichia californica</name>
    <dbReference type="NCBI Taxonomy" id="460514"/>
    <lineage>
        <taxon>Eukaryota</taxon>
        <taxon>Fungi</taxon>
        <taxon>Dikarya</taxon>
        <taxon>Ascomycota</taxon>
        <taxon>Saccharomycotina</taxon>
        <taxon>Pichiomycetes</taxon>
        <taxon>Pichiales</taxon>
        <taxon>Pichiaceae</taxon>
        <taxon>Pichia</taxon>
    </lineage>
</organism>
<dbReference type="PANTHER" id="PTHR12145">
    <property type="entry name" value="MANNAN ENDO-1,6-ALPHA-MANNOSIDASE DCW1"/>
    <property type="match status" value="1"/>
</dbReference>
<dbReference type="Gene3D" id="3.40.20.10">
    <property type="entry name" value="Severin"/>
    <property type="match status" value="1"/>
</dbReference>
<comment type="similarity">
    <text evidence="3">Belongs to the glycosyl hydrolase 76 family.</text>
</comment>
<keyword evidence="13" id="KW-0961">Cell wall biogenesis/degradation</keyword>
<dbReference type="Pfam" id="PF04810">
    <property type="entry name" value="zf-Sec23_Sec24"/>
    <property type="match status" value="1"/>
</dbReference>
<dbReference type="SUPFAM" id="SSF53300">
    <property type="entry name" value="vWA-like"/>
    <property type="match status" value="1"/>
</dbReference>
<keyword evidence="10" id="KW-0472">Membrane</keyword>
<evidence type="ECO:0000256" key="3">
    <source>
        <dbReference type="ARBA" id="ARBA00009699"/>
    </source>
</evidence>
<protein>
    <recommendedName>
        <fullName evidence="4">mannan endo-1,6-alpha-mannosidase</fullName>
        <ecNumber evidence="4">3.2.1.101</ecNumber>
    </recommendedName>
</protein>
<evidence type="ECO:0000256" key="13">
    <source>
        <dbReference type="ARBA" id="ARBA00023316"/>
    </source>
</evidence>
<evidence type="ECO:0000256" key="10">
    <source>
        <dbReference type="ARBA" id="ARBA00023136"/>
    </source>
</evidence>
<name>A0A9P7BER9_9ASCO</name>
<dbReference type="InterPro" id="IPR029006">
    <property type="entry name" value="ADF-H/Gelsolin-like_dom_sf"/>
</dbReference>
<evidence type="ECO:0000256" key="9">
    <source>
        <dbReference type="ARBA" id="ARBA00023034"/>
    </source>
</evidence>
<dbReference type="InterPro" id="IPR036174">
    <property type="entry name" value="Znf_Sec23_Sec24_sf"/>
</dbReference>
<keyword evidence="11" id="KW-0325">Glycoprotein</keyword>
<sequence length="1287" mass="144295">MSSQNQNSNQHQFNNISNSSPQLGESSRNNILNQQNQNNISDPNNDLFNINQSSITNDLSISSIRDQMNEEYKYNSFLSFQQVSPPISGTQYKSIDQGNSIPQFSRLSMYSVPYSNELKDKTKIPLALCLRPFAEFVPKSEIPLKIPQIKIEEGEIVPRCKRCRAYLNPAMQHTDRLMTCNICGFSSSIPDNYLSTISNGIRDDYHIRPELHSGIVDYIVPKEYNLNEDEDNHCLNKLFLIDISHNSYNSKLIEAIISSIRLSIYKDDGTSNLPKGCKISIVTFDNHLQFYKLSPNLDQTTVSIVTDLDDPFIPFNDGIFVDPIESFNIIDLTLNTIEQNDRYITPEPSFGAALKVSGMLLGELGGGQIISFLSTLPSYGPGALTLKNSNGKQDVDFIKEILTPNNKFYENLTNEFVKNNVGVNMFIASNINVDLINLATFALNTGGTIKEWLPFNIERDEISLIYEVKKVVENIAGYQGQLKVRCSRGLQVDKYYGPFSTVNGDSAPNIPILSGDTSIICEFSYESELDTKQDVHFQTALLYTSVDGIRKVRVINNIMSVTQRISDVFDFCDQDTIVKIMVKKVVEKAKTSTLVALKSTLIMQCSEIIASYKHFIAKHNSMPSQLILPQSLRALPMLILSILKTKGFTNKVHFPDIRVESLFKLSHYDLNKLSVYLYPYLYCIHTLEENDFIKNEETGLINLPKSIPLSVANLGFGGAYLVYNCNKIIIWLHNDVNVLLLKDLFGDHIDSFNKLTPFISQLPILETHISLQVRNMCEYLSKHFNGTEKQSIEICRFRVDPSEREFQKMFVEDKSEDLVWSYAEFLKEIHKNIETKAGNIHNNMMKQTSSKTCISFIVLLLATLSNALDLVVGDKDSVCDAATEIINGIMDYYEGIRYGGTVGMFQAPYYWWEAGEIFGGMIDTWAWCNNDTYEDIIYNALIAQKGSSNDYVPANQSTTEGNDDQAFWGLTVMEAAERNFTNPPDGEVGWLALSQGVYNTMLSRWDDTQCGGGLRWQIFPYNSGYDYKNTISNACLFAMAARLARYTDNDTYVSTAEMVWDWLVDVDFIQNSTSGYNIYDGANIGTNECGTIQANTWSYNYGLLISGAAYLYNYTGEDLWLERIDNIYLSIESTFINSSTGIMYEHMCQQSGNCNTDQRSFKSIFSRSLGQVAVLVQSYQQKIMDILDTSASGAASSCSGGSDGHTCGINWSYGSWDGWYGLGEQISALEVIQNTLVLQVPPPLSNTTGGTSVGDVNAGLNSRETTNENEITVTSKDKAGAGVLTAI</sequence>
<evidence type="ECO:0000256" key="12">
    <source>
        <dbReference type="ARBA" id="ARBA00023295"/>
    </source>
</evidence>
<feature type="non-terminal residue" evidence="19">
    <location>
        <position position="1287"/>
    </location>
</feature>
<keyword evidence="12" id="KW-0326">Glycosidase</keyword>
<evidence type="ECO:0000256" key="1">
    <source>
        <dbReference type="ARBA" id="ARBA00001452"/>
    </source>
</evidence>
<evidence type="ECO:0000259" key="18">
    <source>
        <dbReference type="Pfam" id="PF08033"/>
    </source>
</evidence>
<dbReference type="EMBL" id="PUHW01000419">
    <property type="protein sequence ID" value="KAG0686643.1"/>
    <property type="molecule type" value="Genomic_DNA"/>
</dbReference>
<comment type="subcellular location">
    <subcellularLocation>
        <location evidence="2">Golgi apparatus membrane</location>
    </subcellularLocation>
</comment>
<dbReference type="InterPro" id="IPR006895">
    <property type="entry name" value="Znf_Sec23_Sec24"/>
</dbReference>
<comment type="caution">
    <text evidence="19">The sequence shown here is derived from an EMBL/GenBank/DDBJ whole genome shotgun (WGS) entry which is preliminary data.</text>
</comment>
<dbReference type="GO" id="GO:0007117">
    <property type="term" value="P:budding cell bud growth"/>
    <property type="evidence" value="ECO:0007669"/>
    <property type="project" value="TreeGrafter"/>
</dbReference>
<keyword evidence="8" id="KW-0653">Protein transport</keyword>
<dbReference type="SUPFAM" id="SSF82919">
    <property type="entry name" value="Zn-finger domain of Sec23/24"/>
    <property type="match status" value="1"/>
</dbReference>
<dbReference type="FunFam" id="1.50.10.20:FF:000006">
    <property type="entry name" value="Mannan endo-1,6-alpha-mannosidase"/>
    <property type="match status" value="1"/>
</dbReference>